<keyword evidence="1" id="KW-0472">Membrane</keyword>
<dbReference type="Pfam" id="PF09922">
    <property type="entry name" value="LiaF-like_C"/>
    <property type="match status" value="1"/>
</dbReference>
<feature type="domain" description="LiaF transmembrane" evidence="3">
    <location>
        <begin position="9"/>
        <end position="105"/>
    </location>
</feature>
<dbReference type="RefSeq" id="WP_058694155.1">
    <property type="nucleotide sequence ID" value="NZ_CABJDW020000008.1"/>
</dbReference>
<protein>
    <submittedName>
        <fullName evidence="4">Uncharacterized protein</fullName>
    </submittedName>
</protein>
<name>A0A4P9C5Y4_EUBML</name>
<gene>
    <name evidence="4" type="ORF">CPZ25_005385</name>
</gene>
<feature type="transmembrane region" description="Helical" evidence="1">
    <location>
        <begin position="78"/>
        <end position="101"/>
    </location>
</feature>
<dbReference type="PANTHER" id="PTHR40763:SF5">
    <property type="entry name" value="MEMBRANE PROTEIN"/>
    <property type="match status" value="1"/>
</dbReference>
<keyword evidence="1" id="KW-1133">Transmembrane helix</keyword>
<evidence type="ECO:0000259" key="3">
    <source>
        <dbReference type="Pfam" id="PF22570"/>
    </source>
</evidence>
<evidence type="ECO:0000313" key="4">
    <source>
        <dbReference type="EMBL" id="QCT70783.1"/>
    </source>
</evidence>
<dbReference type="InterPro" id="IPR024425">
    <property type="entry name" value="LiaF-like_C"/>
</dbReference>
<feature type="transmembrane region" description="Helical" evidence="1">
    <location>
        <begin position="56"/>
        <end position="72"/>
    </location>
</feature>
<evidence type="ECO:0000259" key="2">
    <source>
        <dbReference type="Pfam" id="PF09922"/>
    </source>
</evidence>
<dbReference type="KEGG" id="emt:CPZ25_005385"/>
<dbReference type="Pfam" id="PF22570">
    <property type="entry name" value="LiaF-TM"/>
    <property type="match status" value="1"/>
</dbReference>
<feature type="transmembrane region" description="Helical" evidence="1">
    <location>
        <begin position="31"/>
        <end position="49"/>
    </location>
</feature>
<feature type="domain" description="Cell wall-active antibiotics response LiaF-like C-terminal" evidence="2">
    <location>
        <begin position="128"/>
        <end position="197"/>
    </location>
</feature>
<accession>A0A4P9C5Y4</accession>
<dbReference type="PANTHER" id="PTHR40763">
    <property type="entry name" value="MEMBRANE PROTEIN-RELATED"/>
    <property type="match status" value="1"/>
</dbReference>
<reference evidence="4 5" key="1">
    <citation type="submission" date="2018-05" db="EMBL/GenBank/DDBJ databases">
        <title>Genome comparison of Eubacterium sp.</title>
        <authorList>
            <person name="Feng Y."/>
            <person name="Sanchez-Andrea I."/>
            <person name="Stams A.J.M."/>
            <person name="De Vos W.M."/>
        </authorList>
    </citation>
    <scope>NUCLEOTIDE SEQUENCE [LARGE SCALE GENOMIC DNA]</scope>
    <source>
        <strain evidence="4 5">YI</strain>
    </source>
</reference>
<evidence type="ECO:0000313" key="5">
    <source>
        <dbReference type="Proteomes" id="UP000218387"/>
    </source>
</evidence>
<dbReference type="Proteomes" id="UP000218387">
    <property type="component" value="Chromosome"/>
</dbReference>
<feature type="transmembrane region" description="Helical" evidence="1">
    <location>
        <begin position="7"/>
        <end position="25"/>
    </location>
</feature>
<sequence length="225" mass="24375">MRHSLGNALWGIFFIALGVGFGGQVMGYWHFSLFFSGWWTLIIIIPSIISIVQNGFRTGNCIVLAIGVLLLLGEQDFINGHLIGELIFPLILVIIGVSIIFRGRGSRRSREVKLLTQGETQDYTAIFGSQELRFPGESFRGATLTAVFGGIDLDLRDALITEDITITTTSIFGGIDINVPSNVRVDVSSTPIFGGVSDKTPRPAVANPPTIYLNSVCIFGGVDIL</sequence>
<keyword evidence="5" id="KW-1185">Reference proteome</keyword>
<proteinExistence type="predicted"/>
<evidence type="ECO:0000256" key="1">
    <source>
        <dbReference type="SAM" id="Phobius"/>
    </source>
</evidence>
<dbReference type="InterPro" id="IPR054331">
    <property type="entry name" value="LiaF_TM"/>
</dbReference>
<keyword evidence="1" id="KW-0812">Transmembrane</keyword>
<dbReference type="EMBL" id="CP029487">
    <property type="protein sequence ID" value="QCT70783.1"/>
    <property type="molecule type" value="Genomic_DNA"/>
</dbReference>
<dbReference type="AlphaFoldDB" id="A0A4P9C5Y4"/>
<organism evidence="4 5">
    <name type="scientific">Eubacterium maltosivorans</name>
    <dbReference type="NCBI Taxonomy" id="2041044"/>
    <lineage>
        <taxon>Bacteria</taxon>
        <taxon>Bacillati</taxon>
        <taxon>Bacillota</taxon>
        <taxon>Clostridia</taxon>
        <taxon>Eubacteriales</taxon>
        <taxon>Eubacteriaceae</taxon>
        <taxon>Eubacterium</taxon>
    </lineage>
</organism>